<dbReference type="PANTHER" id="PTHR23505:SF79">
    <property type="entry name" value="PROTEIN SPINSTER"/>
    <property type="match status" value="1"/>
</dbReference>
<keyword evidence="11" id="KW-1185">Reference proteome</keyword>
<dbReference type="CDD" id="cd17328">
    <property type="entry name" value="MFS_spinster_like"/>
    <property type="match status" value="1"/>
</dbReference>
<dbReference type="GO" id="GO:0016020">
    <property type="term" value="C:membrane"/>
    <property type="evidence" value="ECO:0007669"/>
    <property type="project" value="UniProtKB-SubCell"/>
</dbReference>
<keyword evidence="5 8" id="KW-0472">Membrane</keyword>
<dbReference type="InterPro" id="IPR044770">
    <property type="entry name" value="MFS_spinster-like"/>
</dbReference>
<feature type="transmembrane region" description="Helical" evidence="8">
    <location>
        <begin position="282"/>
        <end position="303"/>
    </location>
</feature>
<evidence type="ECO:0000259" key="9">
    <source>
        <dbReference type="PROSITE" id="PS50850"/>
    </source>
</evidence>
<keyword evidence="4 8" id="KW-1133">Transmembrane helix</keyword>
<keyword evidence="3 8" id="KW-0812">Transmembrane</keyword>
<dbReference type="GO" id="GO:0022857">
    <property type="term" value="F:transmembrane transporter activity"/>
    <property type="evidence" value="ECO:0007669"/>
    <property type="project" value="InterPro"/>
</dbReference>
<evidence type="ECO:0000313" key="10">
    <source>
        <dbReference type="EMBL" id="PVD31240.1"/>
    </source>
</evidence>
<feature type="transmembrane region" description="Helical" evidence="8">
    <location>
        <begin position="385"/>
        <end position="413"/>
    </location>
</feature>
<dbReference type="InterPro" id="IPR020846">
    <property type="entry name" value="MFS_dom"/>
</dbReference>
<dbReference type="STRING" id="400727.A0A2T7PCV3"/>
<feature type="transmembrane region" description="Helical" evidence="8">
    <location>
        <begin position="425"/>
        <end position="447"/>
    </location>
</feature>
<feature type="transmembrane region" description="Helical" evidence="8">
    <location>
        <begin position="164"/>
        <end position="187"/>
    </location>
</feature>
<name>A0A2T7PCV3_POMCA</name>
<evidence type="ECO:0000256" key="4">
    <source>
        <dbReference type="ARBA" id="ARBA00022989"/>
    </source>
</evidence>
<evidence type="ECO:0000256" key="5">
    <source>
        <dbReference type="ARBA" id="ARBA00023136"/>
    </source>
</evidence>
<comment type="caution">
    <text evidence="10">The sequence shown here is derived from an EMBL/GenBank/DDBJ whole genome shotgun (WGS) entry which is preliminary data.</text>
</comment>
<dbReference type="PROSITE" id="PS50850">
    <property type="entry name" value="MFS"/>
    <property type="match status" value="1"/>
</dbReference>
<dbReference type="InterPro" id="IPR036259">
    <property type="entry name" value="MFS_trans_sf"/>
</dbReference>
<proteinExistence type="inferred from homology"/>
<comment type="subcellular location">
    <subcellularLocation>
        <location evidence="1">Membrane</location>
        <topology evidence="1">Multi-pass membrane protein</topology>
    </subcellularLocation>
</comment>
<reference evidence="10 11" key="1">
    <citation type="submission" date="2018-04" db="EMBL/GenBank/DDBJ databases">
        <title>The genome of golden apple snail Pomacea canaliculata provides insight into stress tolerance and invasive adaptation.</title>
        <authorList>
            <person name="Liu C."/>
            <person name="Liu B."/>
            <person name="Ren Y."/>
            <person name="Zhang Y."/>
            <person name="Wang H."/>
            <person name="Li S."/>
            <person name="Jiang F."/>
            <person name="Yin L."/>
            <person name="Zhang G."/>
            <person name="Qian W."/>
            <person name="Fan W."/>
        </authorList>
    </citation>
    <scope>NUCLEOTIDE SEQUENCE [LARGE SCALE GENOMIC DNA]</scope>
    <source>
        <strain evidence="10">SZHN2017</strain>
        <tissue evidence="10">Muscle</tissue>
    </source>
</reference>
<dbReference type="Gene3D" id="1.20.1250.20">
    <property type="entry name" value="MFS general substrate transporter like domains"/>
    <property type="match status" value="1"/>
</dbReference>
<evidence type="ECO:0000313" key="11">
    <source>
        <dbReference type="Proteomes" id="UP000245119"/>
    </source>
</evidence>
<dbReference type="PANTHER" id="PTHR23505">
    <property type="entry name" value="SPINSTER"/>
    <property type="match status" value="1"/>
</dbReference>
<feature type="transmembrane region" description="Helical" evidence="8">
    <location>
        <begin position="138"/>
        <end position="158"/>
    </location>
</feature>
<feature type="transmembrane region" description="Helical" evidence="8">
    <location>
        <begin position="111"/>
        <end position="131"/>
    </location>
</feature>
<evidence type="ECO:0000256" key="8">
    <source>
        <dbReference type="SAM" id="Phobius"/>
    </source>
</evidence>
<dbReference type="InterPro" id="IPR011701">
    <property type="entry name" value="MFS"/>
</dbReference>
<feature type="transmembrane region" description="Helical" evidence="8">
    <location>
        <begin position="323"/>
        <end position="346"/>
    </location>
</feature>
<gene>
    <name evidence="10" type="ORF">C0Q70_06652</name>
</gene>
<evidence type="ECO:0000256" key="2">
    <source>
        <dbReference type="ARBA" id="ARBA00022448"/>
    </source>
</evidence>
<evidence type="ECO:0000256" key="1">
    <source>
        <dbReference type="ARBA" id="ARBA00004141"/>
    </source>
</evidence>
<dbReference type="OrthoDB" id="6770063at2759"/>
<feature type="compositionally biased region" description="Polar residues" evidence="7">
    <location>
        <begin position="40"/>
        <end position="54"/>
    </location>
</feature>
<feature type="transmembrane region" description="Helical" evidence="8">
    <location>
        <begin position="358"/>
        <end position="379"/>
    </location>
</feature>
<feature type="domain" description="Major facilitator superfamily (MFS) profile" evidence="9">
    <location>
        <begin position="73"/>
        <end position="491"/>
    </location>
</feature>
<dbReference type="SUPFAM" id="SSF103473">
    <property type="entry name" value="MFS general substrate transporter"/>
    <property type="match status" value="1"/>
</dbReference>
<feature type="region of interest" description="Disordered" evidence="7">
    <location>
        <begin position="1"/>
        <end position="57"/>
    </location>
</feature>
<protein>
    <recommendedName>
        <fullName evidence="9">Major facilitator superfamily (MFS) profile domain-containing protein</fullName>
    </recommendedName>
</protein>
<dbReference type="Proteomes" id="UP000245119">
    <property type="component" value="Linkage Group LG4"/>
</dbReference>
<dbReference type="Pfam" id="PF07690">
    <property type="entry name" value="MFS_1"/>
    <property type="match status" value="1"/>
</dbReference>
<dbReference type="EMBL" id="PZQS01000004">
    <property type="protein sequence ID" value="PVD31240.1"/>
    <property type="molecule type" value="Genomic_DNA"/>
</dbReference>
<sequence>MSRTSTPLDDSVHLEEMDYFPDSDTAQIISPDREDGQEDGVNNSVSNTSASDSCKTTDEKGAPIIGKRKAYITVATLLFINLLNYMDRFTIAGVLKQVQDYYHIDNSEAGIIQTSFIIAYMIFSPIFGYLGDRYTRKYIMAIGILLWSGFTLGASFIGDKHFGIFVLMRALVGIGEASYSTIAPTIIADLFAKQMRTRMLMVFYFAIPVGSGLGFIVGANVAELFHDWKYALRVTPGLGLICVVLIILFCQEPVRGMSEGGTHLHATDILTDLKSLFKNKSFMLSSVGFTCVAFATGSLAIWAPTFMTDAIASNGGKRDDALVSLEFGVITVVAGFLGVFLGAEGARWYRRYNKQADPLICAFGLLSSVPFLFFALTLAKISPPATWFLIFVGETLLCLNWALTADILLYVVIPTRRSTAEAMQILLSHAFGDAGSPYLTGAVADALAPYFGGSSTSPSVQFVTLQYALYMTAFVCVLGGGAYLATAIYIEGDKQAAKQQTQAIPQEDDADDLVVNCPAIDSGTTPVL</sequence>
<dbReference type="OMA" id="YICAAGL"/>
<comment type="similarity">
    <text evidence="6">Belongs to the major facilitator superfamily. Spinster (TC 2.A.1.49) family.</text>
</comment>
<keyword evidence="2" id="KW-0813">Transport</keyword>
<evidence type="ECO:0000256" key="7">
    <source>
        <dbReference type="SAM" id="MobiDB-lite"/>
    </source>
</evidence>
<dbReference type="AlphaFoldDB" id="A0A2T7PCV3"/>
<feature type="transmembrane region" description="Helical" evidence="8">
    <location>
        <begin position="230"/>
        <end position="250"/>
    </location>
</feature>
<feature type="transmembrane region" description="Helical" evidence="8">
    <location>
        <begin position="70"/>
        <end position="91"/>
    </location>
</feature>
<evidence type="ECO:0000256" key="6">
    <source>
        <dbReference type="ARBA" id="ARBA00024338"/>
    </source>
</evidence>
<accession>A0A2T7PCV3</accession>
<feature type="transmembrane region" description="Helical" evidence="8">
    <location>
        <begin position="467"/>
        <end position="490"/>
    </location>
</feature>
<evidence type="ECO:0000256" key="3">
    <source>
        <dbReference type="ARBA" id="ARBA00022692"/>
    </source>
</evidence>
<organism evidence="10 11">
    <name type="scientific">Pomacea canaliculata</name>
    <name type="common">Golden apple snail</name>
    <dbReference type="NCBI Taxonomy" id="400727"/>
    <lineage>
        <taxon>Eukaryota</taxon>
        <taxon>Metazoa</taxon>
        <taxon>Spiralia</taxon>
        <taxon>Lophotrochozoa</taxon>
        <taxon>Mollusca</taxon>
        <taxon>Gastropoda</taxon>
        <taxon>Caenogastropoda</taxon>
        <taxon>Architaenioglossa</taxon>
        <taxon>Ampullarioidea</taxon>
        <taxon>Ampullariidae</taxon>
        <taxon>Pomacea</taxon>
    </lineage>
</organism>
<feature type="transmembrane region" description="Helical" evidence="8">
    <location>
        <begin position="199"/>
        <end position="218"/>
    </location>
</feature>